<reference evidence="1" key="1">
    <citation type="submission" date="2015-12" db="EMBL/GenBank/DDBJ databases">
        <title>Update maize B73 reference genome by single molecule sequencing technologies.</title>
        <authorList>
            <consortium name="Maize Genome Sequencing Project"/>
            <person name="Ware D."/>
        </authorList>
    </citation>
    <scope>NUCLEOTIDE SEQUENCE [LARGE SCALE GENOMIC DNA]</scope>
    <source>
        <tissue evidence="1">Seedling</tissue>
    </source>
</reference>
<evidence type="ECO:0000313" key="1">
    <source>
        <dbReference type="EMBL" id="ONM07758.1"/>
    </source>
</evidence>
<proteinExistence type="predicted"/>
<dbReference type="EMBL" id="CM007647">
    <property type="protein sequence ID" value="ONM07759.1"/>
    <property type="molecule type" value="Genomic_DNA"/>
</dbReference>
<protein>
    <submittedName>
        <fullName evidence="1">Uncharacterized protein</fullName>
    </submittedName>
</protein>
<dbReference type="EMBL" id="CM007647">
    <property type="protein sequence ID" value="ONM07758.1"/>
    <property type="molecule type" value="Genomic_DNA"/>
</dbReference>
<sequence>MKLSPCDCPSYPSSANFTWILTFIPSFTSFVVFTSQWPRTSCGPFTTSEMSTNMRSFLDYSWIGGQDVICVKQSHSSTVSTTNLKLHLENLSDFYFLMGRTTPQYFGRQRMARARYNSFCIQFALSYIGPKFL</sequence>
<accession>A0A1D6KZF9</accession>
<dbReference type="AlphaFoldDB" id="A0A1D6KZF9"/>
<gene>
    <name evidence="1" type="ORF">ZEAMMB73_Zm00001d033524</name>
</gene>
<name>A0A1D6KZF9_MAIZE</name>
<organism evidence="1">
    <name type="scientific">Zea mays</name>
    <name type="common">Maize</name>
    <dbReference type="NCBI Taxonomy" id="4577"/>
    <lineage>
        <taxon>Eukaryota</taxon>
        <taxon>Viridiplantae</taxon>
        <taxon>Streptophyta</taxon>
        <taxon>Embryophyta</taxon>
        <taxon>Tracheophyta</taxon>
        <taxon>Spermatophyta</taxon>
        <taxon>Magnoliopsida</taxon>
        <taxon>Liliopsida</taxon>
        <taxon>Poales</taxon>
        <taxon>Poaceae</taxon>
        <taxon>PACMAD clade</taxon>
        <taxon>Panicoideae</taxon>
        <taxon>Andropogonodae</taxon>
        <taxon>Andropogoneae</taxon>
        <taxon>Tripsacinae</taxon>
        <taxon>Zea</taxon>
    </lineage>
</organism>
<dbReference type="EMBL" id="CM007647">
    <property type="protein sequence ID" value="ONM07762.1"/>
    <property type="molecule type" value="Genomic_DNA"/>
</dbReference>
<dbReference type="EMBL" id="CM007647">
    <property type="protein sequence ID" value="ONM07761.1"/>
    <property type="molecule type" value="Genomic_DNA"/>
</dbReference>